<dbReference type="EMBL" id="ML119116">
    <property type="protein sequence ID" value="RPB14874.1"/>
    <property type="molecule type" value="Genomic_DNA"/>
</dbReference>
<proteinExistence type="predicted"/>
<dbReference type="Pfam" id="PF13302">
    <property type="entry name" value="Acetyltransf_3"/>
    <property type="match status" value="1"/>
</dbReference>
<dbReference type="PROSITE" id="PS51186">
    <property type="entry name" value="GNAT"/>
    <property type="match status" value="1"/>
</dbReference>
<evidence type="ECO:0000313" key="2">
    <source>
        <dbReference type="EMBL" id="RPB14874.1"/>
    </source>
</evidence>
<evidence type="ECO:0000259" key="1">
    <source>
        <dbReference type="PROSITE" id="PS51186"/>
    </source>
</evidence>
<name>A0A3N4KWE4_9PEZI</name>
<organism evidence="2 3">
    <name type="scientific">Morchella conica CCBAS932</name>
    <dbReference type="NCBI Taxonomy" id="1392247"/>
    <lineage>
        <taxon>Eukaryota</taxon>
        <taxon>Fungi</taxon>
        <taxon>Dikarya</taxon>
        <taxon>Ascomycota</taxon>
        <taxon>Pezizomycotina</taxon>
        <taxon>Pezizomycetes</taxon>
        <taxon>Pezizales</taxon>
        <taxon>Morchellaceae</taxon>
        <taxon>Morchella</taxon>
    </lineage>
</organism>
<keyword evidence="2" id="KW-0808">Transferase</keyword>
<dbReference type="OrthoDB" id="4072826at2759"/>
<accession>A0A3N4KWE4</accession>
<dbReference type="InterPro" id="IPR016181">
    <property type="entry name" value="Acyl_CoA_acyltransferase"/>
</dbReference>
<keyword evidence="2" id="KW-0012">Acyltransferase</keyword>
<feature type="domain" description="N-acetyltransferase" evidence="1">
    <location>
        <begin position="10"/>
        <end position="157"/>
    </location>
</feature>
<dbReference type="SUPFAM" id="SSF55729">
    <property type="entry name" value="Acyl-CoA N-acyltransferases (Nat)"/>
    <property type="match status" value="1"/>
</dbReference>
<dbReference type="GO" id="GO:0016747">
    <property type="term" value="F:acyltransferase activity, transferring groups other than amino-acyl groups"/>
    <property type="evidence" value="ECO:0007669"/>
    <property type="project" value="InterPro"/>
</dbReference>
<dbReference type="Gene3D" id="3.40.630.30">
    <property type="match status" value="1"/>
</dbReference>
<dbReference type="InterPro" id="IPR000182">
    <property type="entry name" value="GNAT_dom"/>
</dbReference>
<reference evidence="2 3" key="1">
    <citation type="journal article" date="2018" name="Nat. Ecol. Evol.">
        <title>Pezizomycetes genomes reveal the molecular basis of ectomycorrhizal truffle lifestyle.</title>
        <authorList>
            <person name="Murat C."/>
            <person name="Payen T."/>
            <person name="Noel B."/>
            <person name="Kuo A."/>
            <person name="Morin E."/>
            <person name="Chen J."/>
            <person name="Kohler A."/>
            <person name="Krizsan K."/>
            <person name="Balestrini R."/>
            <person name="Da Silva C."/>
            <person name="Montanini B."/>
            <person name="Hainaut M."/>
            <person name="Levati E."/>
            <person name="Barry K.W."/>
            <person name="Belfiori B."/>
            <person name="Cichocki N."/>
            <person name="Clum A."/>
            <person name="Dockter R.B."/>
            <person name="Fauchery L."/>
            <person name="Guy J."/>
            <person name="Iotti M."/>
            <person name="Le Tacon F."/>
            <person name="Lindquist E.A."/>
            <person name="Lipzen A."/>
            <person name="Malagnac F."/>
            <person name="Mello A."/>
            <person name="Molinier V."/>
            <person name="Miyauchi S."/>
            <person name="Poulain J."/>
            <person name="Riccioni C."/>
            <person name="Rubini A."/>
            <person name="Sitrit Y."/>
            <person name="Splivallo R."/>
            <person name="Traeger S."/>
            <person name="Wang M."/>
            <person name="Zifcakova L."/>
            <person name="Wipf D."/>
            <person name="Zambonelli A."/>
            <person name="Paolocci F."/>
            <person name="Nowrousian M."/>
            <person name="Ottonello S."/>
            <person name="Baldrian P."/>
            <person name="Spatafora J.W."/>
            <person name="Henrissat B."/>
            <person name="Nagy L.G."/>
            <person name="Aury J.M."/>
            <person name="Wincker P."/>
            <person name="Grigoriev I.V."/>
            <person name="Bonfante P."/>
            <person name="Martin F.M."/>
        </authorList>
    </citation>
    <scope>NUCLEOTIDE SEQUENCE [LARGE SCALE GENOMIC DNA]</scope>
    <source>
        <strain evidence="2 3">CCBAS932</strain>
    </source>
</reference>
<evidence type="ECO:0000313" key="3">
    <source>
        <dbReference type="Proteomes" id="UP000277580"/>
    </source>
</evidence>
<dbReference type="PANTHER" id="PTHR43792">
    <property type="entry name" value="GNAT FAMILY, PUTATIVE (AFU_ORTHOLOGUE AFUA_3G00765)-RELATED-RELATED"/>
    <property type="match status" value="1"/>
</dbReference>
<dbReference type="AlphaFoldDB" id="A0A3N4KWE4"/>
<dbReference type="InterPro" id="IPR051531">
    <property type="entry name" value="N-acetyltransferase"/>
</dbReference>
<keyword evidence="3" id="KW-1185">Reference proteome</keyword>
<gene>
    <name evidence="2" type="ORF">P167DRAFT_563570</name>
</gene>
<protein>
    <submittedName>
        <fullName evidence="2">Acyl-CoA N-acyltransferase</fullName>
    </submittedName>
</protein>
<dbReference type="PANTHER" id="PTHR43792:SF1">
    <property type="entry name" value="N-ACETYLTRANSFERASE DOMAIN-CONTAINING PROTEIN"/>
    <property type="match status" value="1"/>
</dbReference>
<sequence length="159" mass="17756">MMSYIPKNRIQLRELQASNLHDFHRIWSNPNATKWTTYGNCSTLSQSQTWLEILLLKNPSSRNYGVFLKESSRMIGIVGCFRTDSEVGYIFVEEFWGRGYASEALGKWLETYGGDGVIGAKVKTGNGASVKVLGKCGFVPVESTEGDNFLAFERKAVKA</sequence>
<dbReference type="InParanoid" id="A0A3N4KWE4"/>
<dbReference type="Proteomes" id="UP000277580">
    <property type="component" value="Unassembled WGS sequence"/>
</dbReference>